<reference evidence="3" key="1">
    <citation type="submission" date="2023-06" db="EMBL/GenBank/DDBJ databases">
        <authorList>
            <person name="Kurt Z."/>
        </authorList>
    </citation>
    <scope>NUCLEOTIDE SEQUENCE</scope>
</reference>
<evidence type="ECO:0000259" key="2">
    <source>
        <dbReference type="Pfam" id="PF02525"/>
    </source>
</evidence>
<dbReference type="InterPro" id="IPR029039">
    <property type="entry name" value="Flavoprotein-like_sf"/>
</dbReference>
<evidence type="ECO:0000313" key="4">
    <source>
        <dbReference type="EMBL" id="CAL6001797.1"/>
    </source>
</evidence>
<dbReference type="InterPro" id="IPR003680">
    <property type="entry name" value="Flavodoxin_fold"/>
</dbReference>
<dbReference type="SUPFAM" id="SSF52218">
    <property type="entry name" value="Flavoproteins"/>
    <property type="match status" value="1"/>
</dbReference>
<organism evidence="3">
    <name type="scientific">Hexamita inflata</name>
    <dbReference type="NCBI Taxonomy" id="28002"/>
    <lineage>
        <taxon>Eukaryota</taxon>
        <taxon>Metamonada</taxon>
        <taxon>Diplomonadida</taxon>
        <taxon>Hexamitidae</taxon>
        <taxon>Hexamitinae</taxon>
        <taxon>Hexamita</taxon>
    </lineage>
</organism>
<dbReference type="EMBL" id="CATOUU010001031">
    <property type="protein sequence ID" value="CAI9968049.1"/>
    <property type="molecule type" value="Genomic_DNA"/>
</dbReference>
<dbReference type="PANTHER" id="PTHR47307">
    <property type="entry name" value="GLUTATHIONE-REGULATED POTASSIUM-EFFLUX SYSTEM ANCILLARY PROTEIN KEFG"/>
    <property type="match status" value="1"/>
</dbReference>
<name>A0AA86UU51_9EUKA</name>
<dbReference type="Gene3D" id="3.40.50.360">
    <property type="match status" value="1"/>
</dbReference>
<reference evidence="4 5" key="2">
    <citation type="submission" date="2024-07" db="EMBL/GenBank/DDBJ databases">
        <authorList>
            <person name="Akdeniz Z."/>
        </authorList>
    </citation>
    <scope>NUCLEOTIDE SEQUENCE [LARGE SCALE GENOMIC DNA]</scope>
</reference>
<keyword evidence="1" id="KW-0560">Oxidoreductase</keyword>
<evidence type="ECO:0000256" key="1">
    <source>
        <dbReference type="ARBA" id="ARBA00023002"/>
    </source>
</evidence>
<dbReference type="InterPro" id="IPR046980">
    <property type="entry name" value="KefG/KefF"/>
</dbReference>
<dbReference type="EMBL" id="CAXDID020000044">
    <property type="protein sequence ID" value="CAL6001797.1"/>
    <property type="molecule type" value="Genomic_DNA"/>
</dbReference>
<dbReference type="PANTHER" id="PTHR47307:SF1">
    <property type="entry name" value="GLUTATHIONE-REGULATED POTASSIUM-EFFLUX SYSTEM ANCILLARY PROTEIN KEFG"/>
    <property type="match status" value="1"/>
</dbReference>
<feature type="domain" description="Flavodoxin-like fold" evidence="2">
    <location>
        <begin position="1"/>
        <end position="143"/>
    </location>
</feature>
<dbReference type="Proteomes" id="UP001642409">
    <property type="component" value="Unassembled WGS sequence"/>
</dbReference>
<protein>
    <submittedName>
        <fullName evidence="3">NADPH oxidoreductase</fullName>
    </submittedName>
    <submittedName>
        <fullName evidence="4">NADPH_oxidoreductase</fullName>
    </submittedName>
</protein>
<dbReference type="Pfam" id="PF02525">
    <property type="entry name" value="Flavodoxin_2"/>
    <property type="match status" value="1"/>
</dbReference>
<gene>
    <name evidence="4" type="ORF">HINF_LOCUS17612</name>
    <name evidence="3" type="ORF">HINF_LOCUS55694</name>
</gene>
<evidence type="ECO:0000313" key="5">
    <source>
        <dbReference type="Proteomes" id="UP001642409"/>
    </source>
</evidence>
<keyword evidence="5" id="KW-1185">Reference proteome</keyword>
<dbReference type="GO" id="GO:0010181">
    <property type="term" value="F:FMN binding"/>
    <property type="evidence" value="ECO:0007669"/>
    <property type="project" value="TreeGrafter"/>
</dbReference>
<dbReference type="GO" id="GO:0003955">
    <property type="term" value="F:NAD(P)H dehydrogenase (quinone) activity"/>
    <property type="evidence" value="ECO:0007669"/>
    <property type="project" value="TreeGrafter"/>
</dbReference>
<evidence type="ECO:0000313" key="3">
    <source>
        <dbReference type="EMBL" id="CAI9968049.1"/>
    </source>
</evidence>
<dbReference type="GO" id="GO:0009055">
    <property type="term" value="F:electron transfer activity"/>
    <property type="evidence" value="ECO:0007669"/>
    <property type="project" value="TreeGrafter"/>
</dbReference>
<accession>A0AA86UU51</accession>
<sequence>MKTIVVLFHPTPDKSARNKLIETQIKALPYVTYHTVSSTTIDAAAEQALLKQYDRIVFQYPIYWYNLPGCGKLYLDAVLDKEMFKGKHIKVVNTTGAPKFVYKKPEVLFNIWQNIAGYCGMTYEEPFILYAMEKESKINELKAQLAK</sequence>
<comment type="caution">
    <text evidence="3">The sequence shown here is derived from an EMBL/GenBank/DDBJ whole genome shotgun (WGS) entry which is preliminary data.</text>
</comment>
<dbReference type="AlphaFoldDB" id="A0AA86UU51"/>
<proteinExistence type="predicted"/>